<accession>L0KSA8</accession>
<dbReference type="AlphaFoldDB" id="L0KSA8"/>
<protein>
    <submittedName>
        <fullName evidence="2">Uncharacterized protein</fullName>
    </submittedName>
</protein>
<dbReference type="HOGENOM" id="CLU_3011201_0_0_5"/>
<dbReference type="Proteomes" id="UP000010998">
    <property type="component" value="Chromosome"/>
</dbReference>
<gene>
    <name evidence="2" type="ordered locus">Mesau_05719</name>
</gene>
<dbReference type="EMBL" id="CP003358">
    <property type="protein sequence ID" value="AGB48006.1"/>
    <property type="molecule type" value="Genomic_DNA"/>
</dbReference>
<feature type="region of interest" description="Disordered" evidence="1">
    <location>
        <begin position="1"/>
        <end position="21"/>
    </location>
</feature>
<evidence type="ECO:0000313" key="2">
    <source>
        <dbReference type="EMBL" id="AGB48006.1"/>
    </source>
</evidence>
<feature type="compositionally biased region" description="Basic and acidic residues" evidence="1">
    <location>
        <begin position="1"/>
        <end position="13"/>
    </location>
</feature>
<proteinExistence type="predicted"/>
<dbReference type="KEGG" id="mam:Mesau_05719"/>
<reference evidence="3" key="1">
    <citation type="submission" date="2012-02" db="EMBL/GenBank/DDBJ databases">
        <title>Complete sequence of Mesorhizobium australicum WSM2073.</title>
        <authorList>
            <person name="Lucas S."/>
            <person name="Han J."/>
            <person name="Lapidus A."/>
            <person name="Cheng J.-F."/>
            <person name="Goodwin L."/>
            <person name="Pitluck S."/>
            <person name="Peters L."/>
            <person name="Gu W."/>
            <person name="Detter J.C."/>
            <person name="Han C."/>
            <person name="Tapia R."/>
            <person name="Land M."/>
            <person name="Hauser L."/>
            <person name="Kyrpides N."/>
            <person name="Ivanova N."/>
            <person name="Pagani I."/>
            <person name="Reeve W.G."/>
            <person name="Howieson J.G."/>
            <person name="Tiwari R.P."/>
            <person name="O'Hara G.W."/>
            <person name="Atkins C.A."/>
            <person name="Ronson C.W."/>
            <person name="Nandasena K.G."/>
            <person name="Woyke T."/>
        </authorList>
    </citation>
    <scope>NUCLEOTIDE SEQUENCE [LARGE SCALE GENOMIC DNA]</scope>
    <source>
        <strain evidence="3">LMG 24608 / HAMBI 3006 / WSM2073</strain>
    </source>
</reference>
<keyword evidence="3" id="KW-1185">Reference proteome</keyword>
<name>L0KSA8_MESAW</name>
<sequence length="58" mass="6344">MYRADRPFSKKEIPVPSMHEGAATRDSAANAIAQMIARIPPVGMDALLTNQRFGELAM</sequence>
<evidence type="ECO:0000256" key="1">
    <source>
        <dbReference type="SAM" id="MobiDB-lite"/>
    </source>
</evidence>
<evidence type="ECO:0000313" key="3">
    <source>
        <dbReference type="Proteomes" id="UP000010998"/>
    </source>
</evidence>
<organism evidence="2 3">
    <name type="scientific">Mesorhizobium australicum (strain HAMBI 3006 / LMG 24608 / WSM2073)</name>
    <dbReference type="NCBI Taxonomy" id="754035"/>
    <lineage>
        <taxon>Bacteria</taxon>
        <taxon>Pseudomonadati</taxon>
        <taxon>Pseudomonadota</taxon>
        <taxon>Alphaproteobacteria</taxon>
        <taxon>Hyphomicrobiales</taxon>
        <taxon>Phyllobacteriaceae</taxon>
        <taxon>Mesorhizobium</taxon>
    </lineage>
</organism>